<dbReference type="Gene3D" id="3.50.50.60">
    <property type="entry name" value="FAD/NAD(P)-binding domain"/>
    <property type="match status" value="1"/>
</dbReference>
<evidence type="ECO:0000313" key="3">
    <source>
        <dbReference type="EMBL" id="GAA2100076.1"/>
    </source>
</evidence>
<dbReference type="InterPro" id="IPR050407">
    <property type="entry name" value="Geranylgeranyl_reductase"/>
</dbReference>
<comment type="caution">
    <text evidence="3">The sequence shown here is derived from an EMBL/GenBank/DDBJ whole genome shotgun (WGS) entry which is preliminary data.</text>
</comment>
<evidence type="ECO:0000259" key="2">
    <source>
        <dbReference type="Pfam" id="PF01494"/>
    </source>
</evidence>
<proteinExistence type="predicted"/>
<dbReference type="InterPro" id="IPR036188">
    <property type="entry name" value="FAD/NAD-bd_sf"/>
</dbReference>
<dbReference type="Pfam" id="PF01494">
    <property type="entry name" value="FAD_binding_3"/>
    <property type="match status" value="1"/>
</dbReference>
<name>A0ABP5IJY2_9MICO</name>
<dbReference type="Proteomes" id="UP001500984">
    <property type="component" value="Unassembled WGS sequence"/>
</dbReference>
<feature type="region of interest" description="Disordered" evidence="1">
    <location>
        <begin position="257"/>
        <end position="285"/>
    </location>
</feature>
<dbReference type="InterPro" id="IPR002938">
    <property type="entry name" value="FAD-bd"/>
</dbReference>
<dbReference type="PANTHER" id="PTHR42685:SF22">
    <property type="entry name" value="CONDITIONED MEDIUM FACTOR RECEPTOR 1"/>
    <property type="match status" value="1"/>
</dbReference>
<gene>
    <name evidence="3" type="ORF">GCM10009823_22250</name>
</gene>
<feature type="compositionally biased region" description="Low complexity" evidence="1">
    <location>
        <begin position="10"/>
        <end position="19"/>
    </location>
</feature>
<accession>A0ABP5IJY2</accession>
<organism evidence="3 4">
    <name type="scientific">Brevibacterium salitolerans</name>
    <dbReference type="NCBI Taxonomy" id="1403566"/>
    <lineage>
        <taxon>Bacteria</taxon>
        <taxon>Bacillati</taxon>
        <taxon>Actinomycetota</taxon>
        <taxon>Actinomycetes</taxon>
        <taxon>Micrococcales</taxon>
        <taxon>Brevibacteriaceae</taxon>
        <taxon>Brevibacterium</taxon>
    </lineage>
</organism>
<reference evidence="4" key="1">
    <citation type="journal article" date="2019" name="Int. J. Syst. Evol. Microbiol.">
        <title>The Global Catalogue of Microorganisms (GCM) 10K type strain sequencing project: providing services to taxonomists for standard genome sequencing and annotation.</title>
        <authorList>
            <consortium name="The Broad Institute Genomics Platform"/>
            <consortium name="The Broad Institute Genome Sequencing Center for Infectious Disease"/>
            <person name="Wu L."/>
            <person name="Ma J."/>
        </authorList>
    </citation>
    <scope>NUCLEOTIDE SEQUENCE [LARGE SCALE GENOMIC DNA]</scope>
    <source>
        <strain evidence="4">JCM 15900</strain>
    </source>
</reference>
<dbReference type="PRINTS" id="PR00420">
    <property type="entry name" value="RNGMNOXGNASE"/>
</dbReference>
<keyword evidence="4" id="KW-1185">Reference proteome</keyword>
<dbReference type="SUPFAM" id="SSF51905">
    <property type="entry name" value="FAD/NAD(P)-binding domain"/>
    <property type="match status" value="1"/>
</dbReference>
<protein>
    <submittedName>
        <fullName evidence="3">Geranylgeranyl reductase family protein</fullName>
    </submittedName>
</protein>
<feature type="region of interest" description="Disordered" evidence="1">
    <location>
        <begin position="1"/>
        <end position="41"/>
    </location>
</feature>
<dbReference type="EMBL" id="BAAAPZ010000008">
    <property type="protein sequence ID" value="GAA2100076.1"/>
    <property type="molecule type" value="Genomic_DNA"/>
</dbReference>
<sequence length="495" mass="52397">MTGTVTVPEAASASASTSTCERPRSFSVTGERTRSSADPLTEDTTADVVVVGAGPGGSALAAHLAGAGMDVVLLEKSAFPRDKVCGDALTPRAVKELGLLGVPTPADEGWHRNRGLRLIGGGHRVEIDWPGGEFPDYGLTKARTGLDETLARFAQARGARLHEQTMATEPLTGADGWITGIRTVARDSRGRRTGAEAVVTAPLVVACDGVSSRTAVSMGREKRDDRPMGVAVRTYHSSPRHADPYLESWVELRAQTEGGLGGGVPGRRTARGRTADGRGTSAQAPGEALPGYGWLFPLGDGTVNVGLGILDTSPQFGTVDYRQVLREWIGAMGHEWEIDETTQLERVRSAALPMGFNRTPHFADGLMLVGDSAGMVSPFNGEGIDYALESARIAADVIVTHQHKPRAAWRRALAEYPAIVRETLGGYVTLGRAFAALIGRPELMGLAIKYGMSVDALMAFAVRLMGNIQGNGRDADLADRVIAALVRAVPKTTND</sequence>
<dbReference type="RefSeq" id="WP_344337268.1">
    <property type="nucleotide sequence ID" value="NZ_BAAAPZ010000008.1"/>
</dbReference>
<evidence type="ECO:0000256" key="1">
    <source>
        <dbReference type="SAM" id="MobiDB-lite"/>
    </source>
</evidence>
<feature type="domain" description="FAD-binding" evidence="2">
    <location>
        <begin position="46"/>
        <end position="391"/>
    </location>
</feature>
<evidence type="ECO:0000313" key="4">
    <source>
        <dbReference type="Proteomes" id="UP001500984"/>
    </source>
</evidence>
<dbReference type="PANTHER" id="PTHR42685">
    <property type="entry name" value="GERANYLGERANYL DIPHOSPHATE REDUCTASE"/>
    <property type="match status" value="1"/>
</dbReference>